<dbReference type="AlphaFoldDB" id="A0A9P5TKD1"/>
<proteinExistence type="inferred from homology"/>
<evidence type="ECO:0000256" key="7">
    <source>
        <dbReference type="ARBA" id="ARBA00023004"/>
    </source>
</evidence>
<dbReference type="OrthoDB" id="2789670at2759"/>
<evidence type="ECO:0000256" key="2">
    <source>
        <dbReference type="ARBA" id="ARBA00005179"/>
    </source>
</evidence>
<keyword evidence="5 9" id="KW-0479">Metal-binding</keyword>
<dbReference type="GO" id="GO:0016705">
    <property type="term" value="F:oxidoreductase activity, acting on paired donors, with incorporation or reduction of molecular oxygen"/>
    <property type="evidence" value="ECO:0007669"/>
    <property type="project" value="InterPro"/>
</dbReference>
<evidence type="ECO:0000256" key="9">
    <source>
        <dbReference type="PIRSR" id="PIRSR602401-1"/>
    </source>
</evidence>
<dbReference type="InterPro" id="IPR050364">
    <property type="entry name" value="Cytochrome_P450_fung"/>
</dbReference>
<dbReference type="PROSITE" id="PS00086">
    <property type="entry name" value="CYTOCHROME_P450"/>
    <property type="match status" value="1"/>
</dbReference>
<comment type="pathway">
    <text evidence="2">Secondary metabolite biosynthesis.</text>
</comment>
<comment type="caution">
    <text evidence="11">The sequence shown here is derived from an EMBL/GenBank/DDBJ whole genome shotgun (WGS) entry which is preliminary data.</text>
</comment>
<keyword evidence="4 9" id="KW-0349">Heme</keyword>
<evidence type="ECO:0000256" key="3">
    <source>
        <dbReference type="ARBA" id="ARBA00010617"/>
    </source>
</evidence>
<protein>
    <submittedName>
        <fullName evidence="11">Cytochrome P450</fullName>
    </submittedName>
</protein>
<evidence type="ECO:0000256" key="8">
    <source>
        <dbReference type="ARBA" id="ARBA00023033"/>
    </source>
</evidence>
<reference evidence="11" key="1">
    <citation type="submission" date="2020-11" db="EMBL/GenBank/DDBJ databases">
        <authorList>
            <consortium name="DOE Joint Genome Institute"/>
            <person name="Ahrendt S."/>
            <person name="Riley R."/>
            <person name="Andreopoulos W."/>
            <person name="LaButti K."/>
            <person name="Pangilinan J."/>
            <person name="Ruiz-duenas F.J."/>
            <person name="Barrasa J.M."/>
            <person name="Sanchez-Garcia M."/>
            <person name="Camarero S."/>
            <person name="Miyauchi S."/>
            <person name="Serrano A."/>
            <person name="Linde D."/>
            <person name="Babiker R."/>
            <person name="Drula E."/>
            <person name="Ayuso-Fernandez I."/>
            <person name="Pacheco R."/>
            <person name="Padilla G."/>
            <person name="Ferreira P."/>
            <person name="Barriuso J."/>
            <person name="Kellner H."/>
            <person name="Castanera R."/>
            <person name="Alfaro M."/>
            <person name="Ramirez L."/>
            <person name="Pisabarro A.G."/>
            <person name="Kuo A."/>
            <person name="Tritt A."/>
            <person name="Lipzen A."/>
            <person name="He G."/>
            <person name="Yan M."/>
            <person name="Ng V."/>
            <person name="Cullen D."/>
            <person name="Martin F."/>
            <person name="Rosso M.-N."/>
            <person name="Henrissat B."/>
            <person name="Hibbett D."/>
            <person name="Martinez A.T."/>
            <person name="Grigoriev I.V."/>
        </authorList>
    </citation>
    <scope>NUCLEOTIDE SEQUENCE</scope>
    <source>
        <strain evidence="11">AH 44721</strain>
    </source>
</reference>
<name>A0A9P5TKD1_GYMJU</name>
<dbReference type="GO" id="GO:0004497">
    <property type="term" value="F:monooxygenase activity"/>
    <property type="evidence" value="ECO:0007669"/>
    <property type="project" value="UniProtKB-KW"/>
</dbReference>
<evidence type="ECO:0000256" key="6">
    <source>
        <dbReference type="ARBA" id="ARBA00023002"/>
    </source>
</evidence>
<dbReference type="GO" id="GO:0005506">
    <property type="term" value="F:iron ion binding"/>
    <property type="evidence" value="ECO:0007669"/>
    <property type="project" value="InterPro"/>
</dbReference>
<evidence type="ECO:0000256" key="10">
    <source>
        <dbReference type="RuleBase" id="RU000461"/>
    </source>
</evidence>
<dbReference type="Proteomes" id="UP000724874">
    <property type="component" value="Unassembled WGS sequence"/>
</dbReference>
<keyword evidence="7 9" id="KW-0408">Iron</keyword>
<dbReference type="Gene3D" id="1.10.630.10">
    <property type="entry name" value="Cytochrome P450"/>
    <property type="match status" value="1"/>
</dbReference>
<sequence>MLEVFLIVFLFLASGLLLWRLTNIKRSQDRPPLPPGPPADPIIGHLRIIPSEHSDRFFYELSRKYGSVVHLHVLGSNMIVLNSAQAAFDLLDKRSAIYSDRAHSDVLMLMGWSHHLAFLRYGKRFHKHRKLLNEYFSHEKCESYLPVQALEARRLLGNLLSNPEKFNDHLEWFSTSVILRINYGHEVVSENDTYLKIIADVGYCVTHCATPGSNLVDLIPIMKYLPSWFPGTYPATQSRSYRPTVDLMHDYPFEDVKKQMAVGTAKDSFLFTHLEGLQCEGSEYPYTAEDIKGATGAIYSAGVDTIWSSLSIFILAMVLYPSVQARAQKELDELLGPSQLPEFDDRPHLPYLECVLQETYRWNNALPIGVPHRLMEDDIYNGMFIPKGSTVIANTRGITLDEDVYQEPHAFDPSRYLRGEPHPVGQFGFGRRICPGRHLAESGVWIAIASMLAAFRISPVKAEDGTPVLPRENFCPGLQGK</sequence>
<organism evidence="11 12">
    <name type="scientific">Gymnopilus junonius</name>
    <name type="common">Spectacular rustgill mushroom</name>
    <name type="synonym">Gymnopilus spectabilis subsp. junonius</name>
    <dbReference type="NCBI Taxonomy" id="109634"/>
    <lineage>
        <taxon>Eukaryota</taxon>
        <taxon>Fungi</taxon>
        <taxon>Dikarya</taxon>
        <taxon>Basidiomycota</taxon>
        <taxon>Agaricomycotina</taxon>
        <taxon>Agaricomycetes</taxon>
        <taxon>Agaricomycetidae</taxon>
        <taxon>Agaricales</taxon>
        <taxon>Agaricineae</taxon>
        <taxon>Hymenogastraceae</taxon>
        <taxon>Gymnopilus</taxon>
    </lineage>
</organism>
<dbReference type="InterPro" id="IPR017972">
    <property type="entry name" value="Cyt_P450_CS"/>
</dbReference>
<gene>
    <name evidence="11" type="ORF">CPB84DRAFT_1788235</name>
</gene>
<evidence type="ECO:0000313" key="11">
    <source>
        <dbReference type="EMBL" id="KAF8885538.1"/>
    </source>
</evidence>
<accession>A0A9P5TKD1</accession>
<evidence type="ECO:0000313" key="12">
    <source>
        <dbReference type="Proteomes" id="UP000724874"/>
    </source>
</evidence>
<dbReference type="InterPro" id="IPR001128">
    <property type="entry name" value="Cyt_P450"/>
</dbReference>
<dbReference type="EMBL" id="JADNYJ010000101">
    <property type="protein sequence ID" value="KAF8885538.1"/>
    <property type="molecule type" value="Genomic_DNA"/>
</dbReference>
<comment type="similarity">
    <text evidence="3 10">Belongs to the cytochrome P450 family.</text>
</comment>
<dbReference type="InterPro" id="IPR002401">
    <property type="entry name" value="Cyt_P450_E_grp-I"/>
</dbReference>
<dbReference type="PRINTS" id="PR00463">
    <property type="entry name" value="EP450I"/>
</dbReference>
<dbReference type="InterPro" id="IPR036396">
    <property type="entry name" value="Cyt_P450_sf"/>
</dbReference>
<evidence type="ECO:0000256" key="1">
    <source>
        <dbReference type="ARBA" id="ARBA00001971"/>
    </source>
</evidence>
<evidence type="ECO:0000256" key="4">
    <source>
        <dbReference type="ARBA" id="ARBA00022617"/>
    </source>
</evidence>
<keyword evidence="6 10" id="KW-0560">Oxidoreductase</keyword>
<keyword evidence="8 10" id="KW-0503">Monooxygenase</keyword>
<feature type="binding site" description="axial binding residue" evidence="9">
    <location>
        <position position="434"/>
    </location>
    <ligand>
        <name>heme</name>
        <dbReference type="ChEBI" id="CHEBI:30413"/>
    </ligand>
    <ligandPart>
        <name>Fe</name>
        <dbReference type="ChEBI" id="CHEBI:18248"/>
    </ligandPart>
</feature>
<keyword evidence="12" id="KW-1185">Reference proteome</keyword>
<comment type="cofactor">
    <cofactor evidence="1 9">
        <name>heme</name>
        <dbReference type="ChEBI" id="CHEBI:30413"/>
    </cofactor>
</comment>
<dbReference type="PANTHER" id="PTHR46300">
    <property type="entry name" value="P450, PUTATIVE (EUROFUNG)-RELATED-RELATED"/>
    <property type="match status" value="1"/>
</dbReference>
<dbReference type="Pfam" id="PF00067">
    <property type="entry name" value="p450"/>
    <property type="match status" value="1"/>
</dbReference>
<dbReference type="PANTHER" id="PTHR46300:SF5">
    <property type="entry name" value="CYTOCHROME P450"/>
    <property type="match status" value="1"/>
</dbReference>
<evidence type="ECO:0000256" key="5">
    <source>
        <dbReference type="ARBA" id="ARBA00022723"/>
    </source>
</evidence>
<dbReference type="CDD" id="cd11065">
    <property type="entry name" value="CYP64-like"/>
    <property type="match status" value="1"/>
</dbReference>
<dbReference type="SUPFAM" id="SSF48264">
    <property type="entry name" value="Cytochrome P450"/>
    <property type="match status" value="1"/>
</dbReference>
<dbReference type="GO" id="GO:0020037">
    <property type="term" value="F:heme binding"/>
    <property type="evidence" value="ECO:0007669"/>
    <property type="project" value="InterPro"/>
</dbReference>